<reference evidence="1 2" key="1">
    <citation type="submission" date="2017-07" db="EMBL/GenBank/DDBJ databases">
        <authorList>
            <person name="Talla V."/>
            <person name="Backstrom N."/>
        </authorList>
    </citation>
    <scope>NUCLEOTIDE SEQUENCE [LARGE SCALE GENOMIC DNA]</scope>
</reference>
<keyword evidence="2" id="KW-1185">Reference proteome</keyword>
<protein>
    <submittedName>
        <fullName evidence="1">Uncharacterized protein</fullName>
    </submittedName>
</protein>
<gene>
    <name evidence="1" type="ORF">LSINAPIS_LOCUS2046</name>
</gene>
<dbReference type="Proteomes" id="UP000324832">
    <property type="component" value="Unassembled WGS sequence"/>
</dbReference>
<name>A0A5E4PUD7_9NEOP</name>
<evidence type="ECO:0000313" key="1">
    <source>
        <dbReference type="EMBL" id="VVC88762.1"/>
    </source>
</evidence>
<proteinExistence type="predicted"/>
<evidence type="ECO:0000313" key="2">
    <source>
        <dbReference type="Proteomes" id="UP000324832"/>
    </source>
</evidence>
<dbReference type="AlphaFoldDB" id="A0A5E4PUD7"/>
<feature type="non-terminal residue" evidence="1">
    <location>
        <position position="117"/>
    </location>
</feature>
<dbReference type="EMBL" id="FZQP02000382">
    <property type="protein sequence ID" value="VVC88762.1"/>
    <property type="molecule type" value="Genomic_DNA"/>
</dbReference>
<organism evidence="1 2">
    <name type="scientific">Leptidea sinapis</name>
    <dbReference type="NCBI Taxonomy" id="189913"/>
    <lineage>
        <taxon>Eukaryota</taxon>
        <taxon>Metazoa</taxon>
        <taxon>Ecdysozoa</taxon>
        <taxon>Arthropoda</taxon>
        <taxon>Hexapoda</taxon>
        <taxon>Insecta</taxon>
        <taxon>Pterygota</taxon>
        <taxon>Neoptera</taxon>
        <taxon>Endopterygota</taxon>
        <taxon>Lepidoptera</taxon>
        <taxon>Glossata</taxon>
        <taxon>Ditrysia</taxon>
        <taxon>Papilionoidea</taxon>
        <taxon>Pieridae</taxon>
        <taxon>Dismorphiinae</taxon>
        <taxon>Leptidea</taxon>
    </lineage>
</organism>
<accession>A0A5E4PUD7</accession>
<sequence length="117" mass="13171">MWLAPHVESVVRHLDDSYESNKVLALELLHACPVHLLQDSKYSNSLNIQRIFEQASCVKPTECTSAAYKLLLVINRLSSTLLTDDSVEVERPERASYIALSRIASELAQQVRVCEDS</sequence>